<dbReference type="SUPFAM" id="SSF47090">
    <property type="entry name" value="PGBD-like"/>
    <property type="match status" value="1"/>
</dbReference>
<evidence type="ECO:0000256" key="1">
    <source>
        <dbReference type="ARBA" id="ARBA00004752"/>
    </source>
</evidence>
<evidence type="ECO:0000259" key="7">
    <source>
        <dbReference type="Pfam" id="PF01471"/>
    </source>
</evidence>
<comment type="pathway">
    <text evidence="1">Cell wall biogenesis; peptidoglycan biosynthesis.</text>
</comment>
<dbReference type="Pfam" id="PF03734">
    <property type="entry name" value="YkuD"/>
    <property type="match status" value="1"/>
</dbReference>
<sequence length="277" mass="30994">MVGVVVAVVMVMVGMVVGQFTCPWSRPLSMGDTGKDVYITQLLLSRSPFVSGISLNFDFDSQTEQALRAFQTGNNLTESGTLDPDTANLLYKLHYADGYKDDGTFPEGYLYKIHIEVSSDRNKETVGYLYDTNGTLLYNFPARLHGVEGRNQYCSNGDTITGLFKIDLNTPEPEPKVYGPYPINRLVEGLEGNAKYLYWNNETTLRRGILLHTGEWANWHPPLPMPNSDGCIHTWPDSCNAIWKILTSIGVQIRTNTLGDLPYPYEPQGIISIEQVD</sequence>
<dbReference type="AlphaFoldDB" id="A0A6B2LDP2"/>
<dbReference type="SUPFAM" id="SSF141523">
    <property type="entry name" value="L,D-transpeptidase catalytic domain-like"/>
    <property type="match status" value="1"/>
</dbReference>
<dbReference type="InterPro" id="IPR005490">
    <property type="entry name" value="LD_TPept_cat_dom"/>
</dbReference>
<feature type="signal peptide" evidence="6">
    <location>
        <begin position="1"/>
        <end position="18"/>
    </location>
</feature>
<dbReference type="InterPro" id="IPR002477">
    <property type="entry name" value="Peptidoglycan-bd-like"/>
</dbReference>
<proteinExistence type="predicted"/>
<evidence type="ECO:0000313" key="9">
    <source>
        <dbReference type="EMBL" id="NDV34957.1"/>
    </source>
</evidence>
<feature type="domain" description="L,D-TPase catalytic" evidence="8">
    <location>
        <begin position="125"/>
        <end position="243"/>
    </location>
</feature>
<evidence type="ECO:0000256" key="4">
    <source>
        <dbReference type="ARBA" id="ARBA00022984"/>
    </source>
</evidence>
<keyword evidence="3" id="KW-0133">Cell shape</keyword>
<evidence type="ECO:0008006" key="10">
    <source>
        <dbReference type="Google" id="ProtNLM"/>
    </source>
</evidence>
<keyword evidence="2" id="KW-0808">Transferase</keyword>
<dbReference type="GO" id="GO:0016740">
    <property type="term" value="F:transferase activity"/>
    <property type="evidence" value="ECO:0007669"/>
    <property type="project" value="UniProtKB-KW"/>
</dbReference>
<dbReference type="Pfam" id="PF01471">
    <property type="entry name" value="PG_binding_1"/>
    <property type="match status" value="1"/>
</dbReference>
<evidence type="ECO:0000256" key="6">
    <source>
        <dbReference type="SAM" id="SignalP"/>
    </source>
</evidence>
<dbReference type="InterPro" id="IPR038063">
    <property type="entry name" value="Transpep_catalytic_dom"/>
</dbReference>
<dbReference type="Gene3D" id="1.10.101.10">
    <property type="entry name" value="PGBD-like superfamily/PGBD"/>
    <property type="match status" value="1"/>
</dbReference>
<keyword evidence="5" id="KW-0961">Cell wall biogenesis/degradation</keyword>
<dbReference type="Gene3D" id="2.40.440.10">
    <property type="entry name" value="L,D-transpeptidase catalytic domain-like"/>
    <property type="match status" value="1"/>
</dbReference>
<dbReference type="CDD" id="cd16913">
    <property type="entry name" value="YkuD_like"/>
    <property type="match status" value="1"/>
</dbReference>
<protein>
    <recommendedName>
        <fullName evidence="10">Peptidoglycan binding-like domain-containing protein</fullName>
    </recommendedName>
</protein>
<organism evidence="9">
    <name type="scientific">Arcella intermedia</name>
    <dbReference type="NCBI Taxonomy" id="1963864"/>
    <lineage>
        <taxon>Eukaryota</taxon>
        <taxon>Amoebozoa</taxon>
        <taxon>Tubulinea</taxon>
        <taxon>Elardia</taxon>
        <taxon>Arcellinida</taxon>
        <taxon>Sphaerothecina</taxon>
        <taxon>Arcellidae</taxon>
        <taxon>Arcella</taxon>
    </lineage>
</organism>
<dbReference type="InterPro" id="IPR036365">
    <property type="entry name" value="PGBD-like_sf"/>
</dbReference>
<keyword evidence="4" id="KW-0573">Peptidoglycan synthesis</keyword>
<dbReference type="GO" id="GO:0008360">
    <property type="term" value="P:regulation of cell shape"/>
    <property type="evidence" value="ECO:0007669"/>
    <property type="project" value="UniProtKB-KW"/>
</dbReference>
<reference evidence="9" key="1">
    <citation type="journal article" date="2020" name="J. Eukaryot. Microbiol.">
        <title>De novo Sequencing, Assembly and Annotation of the Transcriptome for the Free-Living Testate Amoeba Arcella intermedia.</title>
        <authorList>
            <person name="Ribeiro G.M."/>
            <person name="Porfirio-Sousa A.L."/>
            <person name="Maurer-Alcala X.X."/>
            <person name="Katz L.A."/>
            <person name="Lahr D.J.G."/>
        </authorList>
    </citation>
    <scope>NUCLEOTIDE SEQUENCE</scope>
</reference>
<dbReference type="InterPro" id="IPR036366">
    <property type="entry name" value="PGBDSf"/>
</dbReference>
<evidence type="ECO:0000256" key="3">
    <source>
        <dbReference type="ARBA" id="ARBA00022960"/>
    </source>
</evidence>
<feature type="chain" id="PRO_5025504645" description="Peptidoglycan binding-like domain-containing protein" evidence="6">
    <location>
        <begin position="19"/>
        <end position="277"/>
    </location>
</feature>
<keyword evidence="6" id="KW-0732">Signal</keyword>
<dbReference type="GO" id="GO:0071555">
    <property type="term" value="P:cell wall organization"/>
    <property type="evidence" value="ECO:0007669"/>
    <property type="project" value="UniProtKB-KW"/>
</dbReference>
<dbReference type="UniPathway" id="UPA00219"/>
<dbReference type="EMBL" id="GIBP01005988">
    <property type="protein sequence ID" value="NDV34957.1"/>
    <property type="molecule type" value="Transcribed_RNA"/>
</dbReference>
<evidence type="ECO:0000256" key="2">
    <source>
        <dbReference type="ARBA" id="ARBA00022679"/>
    </source>
</evidence>
<evidence type="ECO:0000256" key="5">
    <source>
        <dbReference type="ARBA" id="ARBA00023316"/>
    </source>
</evidence>
<name>A0A6B2LDP2_9EUKA</name>
<feature type="domain" description="Peptidoglycan binding-like" evidence="7">
    <location>
        <begin position="34"/>
        <end position="90"/>
    </location>
</feature>
<accession>A0A6B2LDP2</accession>
<evidence type="ECO:0000259" key="8">
    <source>
        <dbReference type="Pfam" id="PF03734"/>
    </source>
</evidence>